<organism evidence="2 3">
    <name type="scientific">Agrobacterium larrymoorei</name>
    <dbReference type="NCBI Taxonomy" id="160699"/>
    <lineage>
        <taxon>Bacteria</taxon>
        <taxon>Pseudomonadati</taxon>
        <taxon>Pseudomonadota</taxon>
        <taxon>Alphaproteobacteria</taxon>
        <taxon>Hyphomicrobiales</taxon>
        <taxon>Rhizobiaceae</taxon>
        <taxon>Rhizobium/Agrobacterium group</taxon>
        <taxon>Agrobacterium</taxon>
    </lineage>
</organism>
<proteinExistence type="predicted"/>
<comment type="caution">
    <text evidence="2">The sequence shown here is derived from an EMBL/GenBank/DDBJ whole genome shotgun (WGS) entry which is preliminary data.</text>
</comment>
<dbReference type="EMBL" id="JAVIZC010000001">
    <property type="protein sequence ID" value="MDR6101394.1"/>
    <property type="molecule type" value="Genomic_DNA"/>
</dbReference>
<dbReference type="GO" id="GO:0016491">
    <property type="term" value="F:oxidoreductase activity"/>
    <property type="evidence" value="ECO:0007669"/>
    <property type="project" value="InterPro"/>
</dbReference>
<feature type="domain" description="NADPH-dependent FMN reductase-like" evidence="1">
    <location>
        <begin position="10"/>
        <end position="144"/>
    </location>
</feature>
<dbReference type="AlphaFoldDB" id="A0AAJ2ER44"/>
<gene>
    <name evidence="2" type="ORF">QE369_001572</name>
</gene>
<dbReference type="RefSeq" id="WP_309770242.1">
    <property type="nucleotide sequence ID" value="NZ_JAVIZC010000001.1"/>
</dbReference>
<evidence type="ECO:0000259" key="1">
    <source>
        <dbReference type="Pfam" id="PF03358"/>
    </source>
</evidence>
<dbReference type="Gene3D" id="3.40.50.360">
    <property type="match status" value="1"/>
</dbReference>
<dbReference type="GO" id="GO:0010181">
    <property type="term" value="F:FMN binding"/>
    <property type="evidence" value="ECO:0007669"/>
    <property type="project" value="TreeGrafter"/>
</dbReference>
<sequence>MTDKTLSLRIILGSARANRFADIVAAWVIERLASMPHIAVEVLDPRELKLPLGHDPEAASVKALRESLDRADAFIIVTPEYNRSYTGELKTLIDSAYAEWNAKPVGFISYGGVSGGLRAVEHLRTVFAETHAATMRDVVSFSNPWTMVDTGGKLAAGKDSETAFQTMMGRLEWWANALKRGRAAVPYRKSAQSCRNPSH</sequence>
<dbReference type="InterPro" id="IPR005025">
    <property type="entry name" value="FMN_Rdtase-like_dom"/>
</dbReference>
<evidence type="ECO:0000313" key="3">
    <source>
        <dbReference type="Proteomes" id="UP001255601"/>
    </source>
</evidence>
<dbReference type="InterPro" id="IPR029039">
    <property type="entry name" value="Flavoprotein-like_sf"/>
</dbReference>
<dbReference type="InterPro" id="IPR050712">
    <property type="entry name" value="NAD(P)H-dep_reductase"/>
</dbReference>
<dbReference type="Proteomes" id="UP001255601">
    <property type="component" value="Unassembled WGS sequence"/>
</dbReference>
<name>A0AAJ2ER44_9HYPH</name>
<dbReference type="SUPFAM" id="SSF52218">
    <property type="entry name" value="Flavoproteins"/>
    <property type="match status" value="1"/>
</dbReference>
<dbReference type="PANTHER" id="PTHR30543:SF21">
    <property type="entry name" value="NAD(P)H-DEPENDENT FMN REDUCTASE LOT6"/>
    <property type="match status" value="1"/>
</dbReference>
<dbReference type="GO" id="GO:0005829">
    <property type="term" value="C:cytosol"/>
    <property type="evidence" value="ECO:0007669"/>
    <property type="project" value="TreeGrafter"/>
</dbReference>
<accession>A0AAJ2ER44</accession>
<dbReference type="PANTHER" id="PTHR30543">
    <property type="entry name" value="CHROMATE REDUCTASE"/>
    <property type="match status" value="1"/>
</dbReference>
<dbReference type="Pfam" id="PF03358">
    <property type="entry name" value="FMN_red"/>
    <property type="match status" value="1"/>
</dbReference>
<evidence type="ECO:0000313" key="2">
    <source>
        <dbReference type="EMBL" id="MDR6101394.1"/>
    </source>
</evidence>
<reference evidence="2" key="1">
    <citation type="submission" date="2023-08" db="EMBL/GenBank/DDBJ databases">
        <title>Functional and genomic diversity of the sorghum phyllosphere microbiome.</title>
        <authorList>
            <person name="Shade A."/>
        </authorList>
    </citation>
    <scope>NUCLEOTIDE SEQUENCE</scope>
    <source>
        <strain evidence="2">SORGH_AS_0974</strain>
    </source>
</reference>
<protein>
    <submittedName>
        <fullName evidence="2">NAD(P)H-dependent FMN reductase</fullName>
    </submittedName>
</protein>